<dbReference type="EMBL" id="GBBI01001457">
    <property type="protein sequence ID" value="JAC17255.1"/>
    <property type="molecule type" value="mRNA"/>
</dbReference>
<dbReference type="InterPro" id="IPR036526">
    <property type="entry name" value="C-N_Hydrolase_sf"/>
</dbReference>
<proteinExistence type="evidence at transcript level"/>
<evidence type="ECO:0000256" key="2">
    <source>
        <dbReference type="ARBA" id="ARBA00022801"/>
    </source>
</evidence>
<dbReference type="GO" id="GO:0005739">
    <property type="term" value="C:mitochondrion"/>
    <property type="evidence" value="ECO:0007669"/>
    <property type="project" value="TreeGrafter"/>
</dbReference>
<evidence type="ECO:0000256" key="1">
    <source>
        <dbReference type="ARBA" id="ARBA00010613"/>
    </source>
</evidence>
<dbReference type="Gene3D" id="3.60.110.10">
    <property type="entry name" value="Carbon-nitrogen hydrolase"/>
    <property type="match status" value="1"/>
</dbReference>
<dbReference type="GO" id="GO:0006107">
    <property type="term" value="P:oxaloacetate metabolic process"/>
    <property type="evidence" value="ECO:0007669"/>
    <property type="project" value="TreeGrafter"/>
</dbReference>
<dbReference type="InterPro" id="IPR045254">
    <property type="entry name" value="Nit1/2_C-N_Hydrolase"/>
</dbReference>
<dbReference type="Pfam" id="PF00795">
    <property type="entry name" value="CN_hydrolase"/>
    <property type="match status" value="1"/>
</dbReference>
<dbReference type="FunFam" id="3.60.110.10:FF:000002">
    <property type="entry name" value="Nitrilase family member 2"/>
    <property type="match status" value="1"/>
</dbReference>
<dbReference type="InterPro" id="IPR003010">
    <property type="entry name" value="C-N_Hydrolase"/>
</dbReference>
<evidence type="ECO:0000256" key="5">
    <source>
        <dbReference type="ARBA" id="ARBA00041576"/>
    </source>
</evidence>
<dbReference type="CDD" id="cd07572">
    <property type="entry name" value="nit"/>
    <property type="match status" value="1"/>
</dbReference>
<dbReference type="EC" id="3.5.1.3" evidence="4"/>
<evidence type="ECO:0000313" key="8">
    <source>
        <dbReference type="EMBL" id="JAC17255.1"/>
    </source>
</evidence>
<name>A0A023F7N2_TRIIF</name>
<evidence type="ECO:0000259" key="7">
    <source>
        <dbReference type="PROSITE" id="PS50263"/>
    </source>
</evidence>
<sequence>MSALKKCFKIALIQMKVGKDKTENIKRAVNMISEAKECGSNMVVLPECFNSPYGTSYFAEYAEKVPAGETCEALSKAARDNEIYLIGGSLPEIEGNKYYNTSPVWNSKGDLICKHRKMHLFDIDIPDGVTFKESEVLTAGKCLSVFDTEYCKVGLGICYDLRFSEMANLYRKLGADLLVYPGAFNMKTGPLHWELLLRARAVDNQVFVAGVCGERDPDANYVAWGHTMLVNPWGTVLVQAEFDQTIIYADIDLKQCDEMREQIPIGVQRRTDIYDTIIKSNL</sequence>
<evidence type="ECO:0000256" key="4">
    <source>
        <dbReference type="ARBA" id="ARBA00039118"/>
    </source>
</evidence>
<feature type="domain" description="CN hydrolase" evidence="7">
    <location>
        <begin position="8"/>
        <end position="253"/>
    </location>
</feature>
<dbReference type="SUPFAM" id="SSF56317">
    <property type="entry name" value="Carbon-nitrogen hydrolase"/>
    <property type="match status" value="1"/>
</dbReference>
<evidence type="ECO:0000256" key="6">
    <source>
        <dbReference type="ARBA" id="ARBA00048745"/>
    </source>
</evidence>
<comment type="catalytic activity">
    <reaction evidence="6">
        <text>2-oxosuccinamate + H2O = oxaloacetate + NH4(+)</text>
        <dbReference type="Rhea" id="RHEA:59412"/>
        <dbReference type="ChEBI" id="CHEBI:15377"/>
        <dbReference type="ChEBI" id="CHEBI:16452"/>
        <dbReference type="ChEBI" id="CHEBI:28938"/>
        <dbReference type="ChEBI" id="CHEBI:57735"/>
        <dbReference type="EC" id="3.5.1.3"/>
    </reaction>
    <physiologicalReaction direction="left-to-right" evidence="6">
        <dbReference type="Rhea" id="RHEA:59413"/>
    </physiologicalReaction>
</comment>
<protein>
    <recommendedName>
        <fullName evidence="4">omega-amidase</fullName>
        <ecNumber evidence="4">3.5.1.3</ecNumber>
    </recommendedName>
    <alternativeName>
        <fullName evidence="5">Nitrilase homolog 2</fullName>
    </alternativeName>
</protein>
<dbReference type="GO" id="GO:0006541">
    <property type="term" value="P:glutamine metabolic process"/>
    <property type="evidence" value="ECO:0007669"/>
    <property type="project" value="TreeGrafter"/>
</dbReference>
<keyword evidence="2 8" id="KW-0378">Hydrolase</keyword>
<dbReference type="AlphaFoldDB" id="A0A023F7N2"/>
<dbReference type="PANTHER" id="PTHR23088">
    <property type="entry name" value="NITRILASE-RELATED"/>
    <property type="match status" value="1"/>
</dbReference>
<organism evidence="8">
    <name type="scientific">Triatoma infestans</name>
    <name type="common">Assassin bug</name>
    <dbReference type="NCBI Taxonomy" id="30076"/>
    <lineage>
        <taxon>Eukaryota</taxon>
        <taxon>Metazoa</taxon>
        <taxon>Ecdysozoa</taxon>
        <taxon>Arthropoda</taxon>
        <taxon>Hexapoda</taxon>
        <taxon>Insecta</taxon>
        <taxon>Pterygota</taxon>
        <taxon>Neoptera</taxon>
        <taxon>Paraneoptera</taxon>
        <taxon>Hemiptera</taxon>
        <taxon>Heteroptera</taxon>
        <taxon>Panheteroptera</taxon>
        <taxon>Cimicomorpha</taxon>
        <taxon>Reduviidae</taxon>
        <taxon>Triatominae</taxon>
        <taxon>Triatoma</taxon>
    </lineage>
</organism>
<comment type="catalytic activity">
    <reaction evidence="3">
        <text>2-oxoglutaramate + H2O = 2-oxoglutarate + NH4(+)</text>
        <dbReference type="Rhea" id="RHEA:32963"/>
        <dbReference type="ChEBI" id="CHEBI:15377"/>
        <dbReference type="ChEBI" id="CHEBI:16769"/>
        <dbReference type="ChEBI" id="CHEBI:16810"/>
        <dbReference type="ChEBI" id="CHEBI:28938"/>
        <dbReference type="EC" id="3.5.1.3"/>
    </reaction>
    <physiologicalReaction direction="left-to-right" evidence="3">
        <dbReference type="Rhea" id="RHEA:32964"/>
    </physiologicalReaction>
</comment>
<dbReference type="GO" id="GO:0050152">
    <property type="term" value="F:omega-amidase activity"/>
    <property type="evidence" value="ECO:0007669"/>
    <property type="project" value="UniProtKB-EC"/>
</dbReference>
<reference evidence="8" key="1">
    <citation type="journal article" date="2014" name="PLoS Negl. Trop. Dis.">
        <title>An updated insight into the Sialotranscriptome of Triatoma infestans: developmental stage and geographic variations.</title>
        <authorList>
            <person name="Schwarz A."/>
            <person name="Medrano-Mercado N."/>
            <person name="Schaub G.A."/>
            <person name="Struchiner C.J."/>
            <person name="Bargues M.D."/>
            <person name="Levy M.Z."/>
            <person name="Ribeiro J.M."/>
        </authorList>
    </citation>
    <scope>NUCLEOTIDE SEQUENCE</scope>
    <source>
        <strain evidence="8">Chile</strain>
        <tissue evidence="8">Salivary glands</tissue>
    </source>
</reference>
<comment type="similarity">
    <text evidence="1">Belongs to the carbon-nitrogen hydrolase superfamily. NIT1/NIT2 family.</text>
</comment>
<dbReference type="PANTHER" id="PTHR23088:SF30">
    <property type="entry name" value="OMEGA-AMIDASE NIT2"/>
    <property type="match status" value="1"/>
</dbReference>
<dbReference type="GO" id="GO:0006528">
    <property type="term" value="P:asparagine metabolic process"/>
    <property type="evidence" value="ECO:0007669"/>
    <property type="project" value="TreeGrafter"/>
</dbReference>
<accession>A0A023F7N2</accession>
<dbReference type="PROSITE" id="PS50263">
    <property type="entry name" value="CN_HYDROLASE"/>
    <property type="match status" value="1"/>
</dbReference>
<evidence type="ECO:0000256" key="3">
    <source>
        <dbReference type="ARBA" id="ARBA00036637"/>
    </source>
</evidence>